<dbReference type="CDD" id="cd09857">
    <property type="entry name" value="PIN_EXO1"/>
    <property type="match status" value="1"/>
</dbReference>
<keyword evidence="5" id="KW-0479">Metal-binding</keyword>
<keyword evidence="12" id="KW-0234">DNA repair</keyword>
<keyword evidence="6" id="KW-0227">DNA damage</keyword>
<comment type="subcellular location">
    <subcellularLocation>
        <location evidence="2">Nucleus</location>
    </subcellularLocation>
</comment>
<evidence type="ECO:0000256" key="7">
    <source>
        <dbReference type="ARBA" id="ARBA00022801"/>
    </source>
</evidence>
<evidence type="ECO:0000259" key="15">
    <source>
        <dbReference type="SMART" id="SM00484"/>
    </source>
</evidence>
<evidence type="ECO:0000313" key="18">
    <source>
        <dbReference type="Proteomes" id="UP000799640"/>
    </source>
</evidence>
<dbReference type="InterPro" id="IPR029060">
    <property type="entry name" value="PIN-like_dom_sf"/>
</dbReference>
<dbReference type="InterPro" id="IPR019974">
    <property type="entry name" value="XPG_CS"/>
</dbReference>
<dbReference type="GO" id="GO:0035312">
    <property type="term" value="F:5'-3' DNA exonuclease activity"/>
    <property type="evidence" value="ECO:0007669"/>
    <property type="project" value="InterPro"/>
</dbReference>
<proteinExistence type="inferred from homology"/>
<dbReference type="InterPro" id="IPR036279">
    <property type="entry name" value="5-3_exonuclease_C_sf"/>
</dbReference>
<reference evidence="17" key="1">
    <citation type="journal article" date="2020" name="Stud. Mycol.">
        <title>101 Dothideomycetes genomes: a test case for predicting lifestyles and emergence of pathogens.</title>
        <authorList>
            <person name="Haridas S."/>
            <person name="Albert R."/>
            <person name="Binder M."/>
            <person name="Bloem J."/>
            <person name="Labutti K."/>
            <person name="Salamov A."/>
            <person name="Andreopoulos B."/>
            <person name="Baker S."/>
            <person name="Barry K."/>
            <person name="Bills G."/>
            <person name="Bluhm B."/>
            <person name="Cannon C."/>
            <person name="Castanera R."/>
            <person name="Culley D."/>
            <person name="Daum C."/>
            <person name="Ezra D."/>
            <person name="Gonzalez J."/>
            <person name="Henrissat B."/>
            <person name="Kuo A."/>
            <person name="Liang C."/>
            <person name="Lipzen A."/>
            <person name="Lutzoni F."/>
            <person name="Magnuson J."/>
            <person name="Mondo S."/>
            <person name="Nolan M."/>
            <person name="Ohm R."/>
            <person name="Pangilinan J."/>
            <person name="Park H.-J."/>
            <person name="Ramirez L."/>
            <person name="Alfaro M."/>
            <person name="Sun H."/>
            <person name="Tritt A."/>
            <person name="Yoshinaga Y."/>
            <person name="Zwiers L.-H."/>
            <person name="Turgeon B."/>
            <person name="Goodwin S."/>
            <person name="Spatafora J."/>
            <person name="Crous P."/>
            <person name="Grigoriev I."/>
        </authorList>
    </citation>
    <scope>NUCLEOTIDE SEQUENCE</scope>
    <source>
        <strain evidence="17">CBS 262.69</strain>
    </source>
</reference>
<dbReference type="AlphaFoldDB" id="A0A6G1HVS4"/>
<evidence type="ECO:0000256" key="1">
    <source>
        <dbReference type="ARBA" id="ARBA00001946"/>
    </source>
</evidence>
<dbReference type="OrthoDB" id="26491at2759"/>
<dbReference type="InterPro" id="IPR006084">
    <property type="entry name" value="XPG/Rad2"/>
</dbReference>
<keyword evidence="11" id="KW-0238">DNA-binding</keyword>
<keyword evidence="7" id="KW-0378">Hydrolase</keyword>
<dbReference type="Pfam" id="PF00867">
    <property type="entry name" value="XPG_I"/>
    <property type="match status" value="1"/>
</dbReference>
<evidence type="ECO:0000256" key="8">
    <source>
        <dbReference type="ARBA" id="ARBA00022839"/>
    </source>
</evidence>
<protein>
    <submittedName>
        <fullName evidence="17">PIN domain-like protein</fullName>
    </submittedName>
</protein>
<dbReference type="SMART" id="SM00484">
    <property type="entry name" value="XPGI"/>
    <property type="match status" value="1"/>
</dbReference>
<dbReference type="GO" id="GO:0006281">
    <property type="term" value="P:DNA repair"/>
    <property type="evidence" value="ECO:0007669"/>
    <property type="project" value="UniProtKB-KW"/>
</dbReference>
<comment type="cofactor">
    <cofactor evidence="1">
        <name>Mg(2+)</name>
        <dbReference type="ChEBI" id="CHEBI:18420"/>
    </cofactor>
</comment>
<keyword evidence="18" id="KW-1185">Reference proteome</keyword>
<dbReference type="Pfam" id="PF00752">
    <property type="entry name" value="XPG_N"/>
    <property type="match status" value="1"/>
</dbReference>
<dbReference type="FunFam" id="1.10.150.20:FF:000011">
    <property type="entry name" value="exonuclease 1"/>
    <property type="match status" value="1"/>
</dbReference>
<feature type="region of interest" description="Disordered" evidence="14">
    <location>
        <begin position="598"/>
        <end position="663"/>
    </location>
</feature>
<feature type="domain" description="XPG N-terminal" evidence="16">
    <location>
        <begin position="1"/>
        <end position="99"/>
    </location>
</feature>
<dbReference type="CDD" id="cd09908">
    <property type="entry name" value="H3TH_EXO1"/>
    <property type="match status" value="1"/>
</dbReference>
<gene>
    <name evidence="17" type="ORF">EJ06DRAFT_582456</name>
</gene>
<keyword evidence="4" id="KW-0540">Nuclease</keyword>
<evidence type="ECO:0000256" key="9">
    <source>
        <dbReference type="ARBA" id="ARBA00022842"/>
    </source>
</evidence>
<organism evidence="17 18">
    <name type="scientific">Trichodelitschia bisporula</name>
    <dbReference type="NCBI Taxonomy" id="703511"/>
    <lineage>
        <taxon>Eukaryota</taxon>
        <taxon>Fungi</taxon>
        <taxon>Dikarya</taxon>
        <taxon>Ascomycota</taxon>
        <taxon>Pezizomycotina</taxon>
        <taxon>Dothideomycetes</taxon>
        <taxon>Dothideomycetes incertae sedis</taxon>
        <taxon>Phaeotrichales</taxon>
        <taxon>Phaeotrichaceae</taxon>
        <taxon>Trichodelitschia</taxon>
    </lineage>
</organism>
<keyword evidence="10" id="KW-0267">Excision nuclease</keyword>
<sequence length="732" mass="80443">MGISGLLPLLQSIQKPCNLKDFSGQTIGVDAYGWLHRGTITCVVELATEKPTHKFVDFVMSKVRMLKHFGITPYMIFDGDYLPSKAGTEKERAARRLASKQVGLQKLHQGKLSEAHAELQKAIDVTPEMAALLIEELKRHGIPYIVAPYEADSQMAYMERNGFIDAILSEDSDLLVFGAKCLLTKLDKYGNCVMIRRDDFTACRGVSLVGWSDAEFRWMAILSGCDYHPGIDKLGLKTAHRLIRKHRTIDKVLKAIQFDGKLKMPPDYHKTFHQAESTFLYQWVFCPKLQSLLNHTPPGSDVNLEDMPYIGAYVEPEIAAGVARGELHPHTKKPLLVPTGFQNRPAPLTNRSFLATPKSKPIDTFFRPKRTPLAELDPNCFTPSPSQQHLLRRASGASWPATPIQPLREQPASVPALRRQVSTPLPQSPMRPPDSLPIPKCRRLCDDGSSLPVDEGSVKSKFFGRSAATGTPSRRSVSYSVATPTPDVGLWSDDSTEEAMLSIDVDTMVTAKSTPEADLLRSDCANASSSELEGDSQLTTSTMATSVNSQHSERCQLVRVPYAKEGSPEVADTASVRLRGFREKFSYSLSRQPDYLEVPRSPLRHSKRGADELPATRAPKALKREPSSVALGKQAVRRTPSSAPSKSRKPMDDIVDSDGVQPELDDGVWEAADAAIEVPVGDEVGPPTPKGCAVSYGKGSEDFLVSASEDEVESPVAPRRTLDLGRFAFVGK</sequence>
<dbReference type="GO" id="GO:0003677">
    <property type="term" value="F:DNA binding"/>
    <property type="evidence" value="ECO:0007669"/>
    <property type="project" value="UniProtKB-KW"/>
</dbReference>
<evidence type="ECO:0000256" key="13">
    <source>
        <dbReference type="ARBA" id="ARBA00023242"/>
    </source>
</evidence>
<dbReference type="SUPFAM" id="SSF47807">
    <property type="entry name" value="5' to 3' exonuclease, C-terminal subdomain"/>
    <property type="match status" value="1"/>
</dbReference>
<dbReference type="InterPro" id="IPR006086">
    <property type="entry name" value="XPG-I_dom"/>
</dbReference>
<evidence type="ECO:0000256" key="2">
    <source>
        <dbReference type="ARBA" id="ARBA00004123"/>
    </source>
</evidence>
<dbReference type="InterPro" id="IPR037315">
    <property type="entry name" value="EXO1_H3TH"/>
</dbReference>
<dbReference type="Gene3D" id="3.40.50.1010">
    <property type="entry name" value="5'-nuclease"/>
    <property type="match status" value="1"/>
</dbReference>
<dbReference type="PRINTS" id="PR00853">
    <property type="entry name" value="XPGRADSUPER"/>
</dbReference>
<dbReference type="SUPFAM" id="SSF88723">
    <property type="entry name" value="PIN domain-like"/>
    <property type="match status" value="1"/>
</dbReference>
<name>A0A6G1HVS4_9PEZI</name>
<accession>A0A6G1HVS4</accession>
<evidence type="ECO:0000256" key="11">
    <source>
        <dbReference type="ARBA" id="ARBA00023125"/>
    </source>
</evidence>
<evidence type="ECO:0000256" key="14">
    <source>
        <dbReference type="SAM" id="MobiDB-lite"/>
    </source>
</evidence>
<dbReference type="PANTHER" id="PTHR11081">
    <property type="entry name" value="FLAP ENDONUCLEASE FAMILY MEMBER"/>
    <property type="match status" value="1"/>
</dbReference>
<evidence type="ECO:0000256" key="10">
    <source>
        <dbReference type="ARBA" id="ARBA00022881"/>
    </source>
</evidence>
<evidence type="ECO:0000256" key="5">
    <source>
        <dbReference type="ARBA" id="ARBA00022723"/>
    </source>
</evidence>
<dbReference type="InterPro" id="IPR008918">
    <property type="entry name" value="HhH2"/>
</dbReference>
<dbReference type="FunFam" id="3.40.50.1010:FF:000002">
    <property type="entry name" value="Exonuclease 1, putative"/>
    <property type="match status" value="1"/>
</dbReference>
<evidence type="ECO:0000256" key="6">
    <source>
        <dbReference type="ARBA" id="ARBA00022763"/>
    </source>
</evidence>
<evidence type="ECO:0000259" key="16">
    <source>
        <dbReference type="SMART" id="SM00485"/>
    </source>
</evidence>
<dbReference type="GO" id="GO:0005634">
    <property type="term" value="C:nucleus"/>
    <property type="evidence" value="ECO:0007669"/>
    <property type="project" value="UniProtKB-SubCell"/>
</dbReference>
<comment type="similarity">
    <text evidence="3">Belongs to the XPG/RAD2 endonuclease family. EXO1 subfamily.</text>
</comment>
<keyword evidence="8" id="KW-0269">Exonuclease</keyword>
<dbReference type="Proteomes" id="UP000799640">
    <property type="component" value="Unassembled WGS sequence"/>
</dbReference>
<dbReference type="SMART" id="SM00485">
    <property type="entry name" value="XPGN"/>
    <property type="match status" value="1"/>
</dbReference>
<evidence type="ECO:0000256" key="4">
    <source>
        <dbReference type="ARBA" id="ARBA00022722"/>
    </source>
</evidence>
<dbReference type="InterPro" id="IPR006085">
    <property type="entry name" value="XPG_DNA_repair_N"/>
</dbReference>
<evidence type="ECO:0000256" key="3">
    <source>
        <dbReference type="ARBA" id="ARBA00010563"/>
    </source>
</evidence>
<dbReference type="PANTHER" id="PTHR11081:SF65">
    <property type="entry name" value="DNA DAMAGE-INDUCIBLE PROTEIN DIN7-RELATED"/>
    <property type="match status" value="1"/>
</dbReference>
<dbReference type="Gene3D" id="1.10.150.20">
    <property type="entry name" value="5' to 3' exonuclease, C-terminal subdomain"/>
    <property type="match status" value="1"/>
</dbReference>
<dbReference type="EMBL" id="ML996696">
    <property type="protein sequence ID" value="KAF2399835.1"/>
    <property type="molecule type" value="Genomic_DNA"/>
</dbReference>
<dbReference type="GO" id="GO:0017108">
    <property type="term" value="F:5'-flap endonuclease activity"/>
    <property type="evidence" value="ECO:0007669"/>
    <property type="project" value="TreeGrafter"/>
</dbReference>
<keyword evidence="9" id="KW-0460">Magnesium</keyword>
<dbReference type="GO" id="GO:0046872">
    <property type="term" value="F:metal ion binding"/>
    <property type="evidence" value="ECO:0007669"/>
    <property type="project" value="UniProtKB-KW"/>
</dbReference>
<feature type="region of interest" description="Disordered" evidence="14">
    <location>
        <begin position="394"/>
        <end position="416"/>
    </location>
</feature>
<feature type="domain" description="XPG-I" evidence="15">
    <location>
        <begin position="138"/>
        <end position="208"/>
    </location>
</feature>
<dbReference type="InterPro" id="IPR044752">
    <property type="entry name" value="PIN-like_EXO1"/>
</dbReference>
<dbReference type="SMART" id="SM00279">
    <property type="entry name" value="HhH2"/>
    <property type="match status" value="1"/>
</dbReference>
<keyword evidence="13" id="KW-0539">Nucleus</keyword>
<evidence type="ECO:0000256" key="12">
    <source>
        <dbReference type="ARBA" id="ARBA00023204"/>
    </source>
</evidence>
<dbReference type="PROSITE" id="PS00842">
    <property type="entry name" value="XPG_2"/>
    <property type="match status" value="1"/>
</dbReference>
<evidence type="ECO:0000313" key="17">
    <source>
        <dbReference type="EMBL" id="KAF2399835.1"/>
    </source>
</evidence>